<dbReference type="GO" id="GO:0005524">
    <property type="term" value="F:ATP binding"/>
    <property type="evidence" value="ECO:0007669"/>
    <property type="project" value="UniProtKB-KW"/>
</dbReference>
<keyword evidence="13" id="KW-1133">Transmembrane helix</keyword>
<dbReference type="PROSITE" id="PS50109">
    <property type="entry name" value="HIS_KIN"/>
    <property type="match status" value="1"/>
</dbReference>
<dbReference type="AlphaFoldDB" id="A0A7W5FRM4"/>
<dbReference type="InterPro" id="IPR005467">
    <property type="entry name" value="His_kinase_dom"/>
</dbReference>
<name>A0A7W5FRM4_9BACL</name>
<dbReference type="InterPro" id="IPR036890">
    <property type="entry name" value="HATPase_C_sf"/>
</dbReference>
<dbReference type="Pfam" id="PF00672">
    <property type="entry name" value="HAMP"/>
    <property type="match status" value="1"/>
</dbReference>
<dbReference type="EC" id="2.7.13.3" evidence="3"/>
<dbReference type="Proteomes" id="UP000570361">
    <property type="component" value="Unassembled WGS sequence"/>
</dbReference>
<dbReference type="SMART" id="SM00304">
    <property type="entry name" value="HAMP"/>
    <property type="match status" value="1"/>
</dbReference>
<evidence type="ECO:0000313" key="17">
    <source>
        <dbReference type="Proteomes" id="UP000570361"/>
    </source>
</evidence>
<keyword evidence="8 16" id="KW-0418">Kinase</keyword>
<keyword evidence="12" id="KW-0175">Coiled coil</keyword>
<gene>
    <name evidence="16" type="ORF">FHS18_006827</name>
</gene>
<evidence type="ECO:0000256" key="9">
    <source>
        <dbReference type="ARBA" id="ARBA00022840"/>
    </source>
</evidence>
<feature type="domain" description="Histidine kinase" evidence="14">
    <location>
        <begin position="237"/>
        <end position="339"/>
    </location>
</feature>
<evidence type="ECO:0000256" key="5">
    <source>
        <dbReference type="ARBA" id="ARBA00022553"/>
    </source>
</evidence>
<dbReference type="Gene3D" id="3.30.565.10">
    <property type="entry name" value="Histidine kinase-like ATPase, C-terminal domain"/>
    <property type="match status" value="1"/>
</dbReference>
<comment type="subcellular location">
    <subcellularLocation>
        <location evidence="2">Cell membrane</location>
        <topology evidence="2">Multi-pass membrane protein</topology>
    </subcellularLocation>
</comment>
<evidence type="ECO:0000313" key="16">
    <source>
        <dbReference type="EMBL" id="MBB3114685.1"/>
    </source>
</evidence>
<dbReference type="SUPFAM" id="SSF55874">
    <property type="entry name" value="ATPase domain of HSP90 chaperone/DNA topoisomerase II/histidine kinase"/>
    <property type="match status" value="1"/>
</dbReference>
<evidence type="ECO:0000256" key="7">
    <source>
        <dbReference type="ARBA" id="ARBA00022741"/>
    </source>
</evidence>
<dbReference type="InterPro" id="IPR050640">
    <property type="entry name" value="Bact_2-comp_sensor_kinase"/>
</dbReference>
<dbReference type="PANTHER" id="PTHR34220">
    <property type="entry name" value="SENSOR HISTIDINE KINASE YPDA"/>
    <property type="match status" value="1"/>
</dbReference>
<evidence type="ECO:0000256" key="6">
    <source>
        <dbReference type="ARBA" id="ARBA00022679"/>
    </source>
</evidence>
<evidence type="ECO:0000256" key="13">
    <source>
        <dbReference type="SAM" id="Phobius"/>
    </source>
</evidence>
<reference evidence="16 17" key="1">
    <citation type="submission" date="2020-08" db="EMBL/GenBank/DDBJ databases">
        <title>Genomic Encyclopedia of Type Strains, Phase III (KMG-III): the genomes of soil and plant-associated and newly described type strains.</title>
        <authorList>
            <person name="Whitman W."/>
        </authorList>
    </citation>
    <scope>NUCLEOTIDE SEQUENCE [LARGE SCALE GENOMIC DNA]</scope>
    <source>
        <strain evidence="16 17">CECT 5862</strain>
    </source>
</reference>
<dbReference type="Gene3D" id="6.10.340.10">
    <property type="match status" value="1"/>
</dbReference>
<evidence type="ECO:0000256" key="11">
    <source>
        <dbReference type="ARBA" id="ARBA00023136"/>
    </source>
</evidence>
<evidence type="ECO:0000259" key="15">
    <source>
        <dbReference type="PROSITE" id="PS50885"/>
    </source>
</evidence>
<sequence length="351" mass="40498">MELIQEAASSNYNTTIDGQAYLEIYYRMENWGWEIVELTPYDWISRSGDVISRVTLYSIMISLLICGLFILLFASRVLKRLKQIRQLMKQVERENFNLEMKVTGNDEITSLARTFNQMSYRLNELINEVHVSKIKQKEAELKVLEEQINPHFLYNTLDMIYWMSRMEQAFETSTMINSLSQLFRIGLNRGSRFTTVAKEVEHIRHYIHIQQKRYEETIAFTIDVAEDTLTCPVTKMVLQPIVENAIRHGIEAHGGDGRIDIEIFHEGDDLLYRVRDDGVGTDEAVIQGSLNECVSQNTGLGLRNIHDRIRLNYGSRYGIEFHSQPQLGTTVTVRQPLRKGMAPDVQGDGGR</sequence>
<comment type="caution">
    <text evidence="16">The sequence shown here is derived from an EMBL/GenBank/DDBJ whole genome shotgun (WGS) entry which is preliminary data.</text>
</comment>
<evidence type="ECO:0000259" key="14">
    <source>
        <dbReference type="PROSITE" id="PS50109"/>
    </source>
</evidence>
<feature type="coiled-coil region" evidence="12">
    <location>
        <begin position="74"/>
        <end position="101"/>
    </location>
</feature>
<dbReference type="InterPro" id="IPR003660">
    <property type="entry name" value="HAMP_dom"/>
</dbReference>
<evidence type="ECO:0000256" key="8">
    <source>
        <dbReference type="ARBA" id="ARBA00022777"/>
    </source>
</evidence>
<evidence type="ECO:0000256" key="10">
    <source>
        <dbReference type="ARBA" id="ARBA00023012"/>
    </source>
</evidence>
<keyword evidence="17" id="KW-1185">Reference proteome</keyword>
<dbReference type="PROSITE" id="PS50885">
    <property type="entry name" value="HAMP"/>
    <property type="match status" value="1"/>
</dbReference>
<dbReference type="GO" id="GO:0005886">
    <property type="term" value="C:plasma membrane"/>
    <property type="evidence" value="ECO:0007669"/>
    <property type="project" value="UniProtKB-SubCell"/>
</dbReference>
<keyword evidence="5" id="KW-0597">Phosphoprotein</keyword>
<dbReference type="GO" id="GO:0000155">
    <property type="term" value="F:phosphorelay sensor kinase activity"/>
    <property type="evidence" value="ECO:0007669"/>
    <property type="project" value="InterPro"/>
</dbReference>
<keyword evidence="4" id="KW-1003">Cell membrane</keyword>
<dbReference type="SUPFAM" id="SSF158472">
    <property type="entry name" value="HAMP domain-like"/>
    <property type="match status" value="1"/>
</dbReference>
<comment type="catalytic activity">
    <reaction evidence="1">
        <text>ATP + protein L-histidine = ADP + protein N-phospho-L-histidine.</text>
        <dbReference type="EC" id="2.7.13.3"/>
    </reaction>
</comment>
<keyword evidence="6" id="KW-0808">Transferase</keyword>
<evidence type="ECO:0000256" key="4">
    <source>
        <dbReference type="ARBA" id="ARBA00022475"/>
    </source>
</evidence>
<dbReference type="CDD" id="cd06225">
    <property type="entry name" value="HAMP"/>
    <property type="match status" value="1"/>
</dbReference>
<evidence type="ECO:0000256" key="1">
    <source>
        <dbReference type="ARBA" id="ARBA00000085"/>
    </source>
</evidence>
<accession>A0A7W5FRM4</accession>
<feature type="transmembrane region" description="Helical" evidence="13">
    <location>
        <begin position="56"/>
        <end position="78"/>
    </location>
</feature>
<evidence type="ECO:0000256" key="2">
    <source>
        <dbReference type="ARBA" id="ARBA00004651"/>
    </source>
</evidence>
<organism evidence="16 17">
    <name type="scientific">Paenibacillus phyllosphaerae</name>
    <dbReference type="NCBI Taxonomy" id="274593"/>
    <lineage>
        <taxon>Bacteria</taxon>
        <taxon>Bacillati</taxon>
        <taxon>Bacillota</taxon>
        <taxon>Bacilli</taxon>
        <taxon>Bacillales</taxon>
        <taxon>Paenibacillaceae</taxon>
        <taxon>Paenibacillus</taxon>
    </lineage>
</organism>
<keyword evidence="11 13" id="KW-0472">Membrane</keyword>
<dbReference type="InterPro" id="IPR010559">
    <property type="entry name" value="Sig_transdc_His_kin_internal"/>
</dbReference>
<dbReference type="RefSeq" id="WP_183604707.1">
    <property type="nucleotide sequence ID" value="NZ_JACHXK010000039.1"/>
</dbReference>
<dbReference type="PANTHER" id="PTHR34220:SF7">
    <property type="entry name" value="SENSOR HISTIDINE KINASE YPDA"/>
    <property type="match status" value="1"/>
</dbReference>
<protein>
    <recommendedName>
        <fullName evidence="3">histidine kinase</fullName>
        <ecNumber evidence="3">2.7.13.3</ecNumber>
    </recommendedName>
</protein>
<keyword evidence="9" id="KW-0067">ATP-binding</keyword>
<dbReference type="EMBL" id="JACHXK010000039">
    <property type="protein sequence ID" value="MBB3114685.1"/>
    <property type="molecule type" value="Genomic_DNA"/>
</dbReference>
<dbReference type="Pfam" id="PF02518">
    <property type="entry name" value="HATPase_c"/>
    <property type="match status" value="1"/>
</dbReference>
<proteinExistence type="predicted"/>
<dbReference type="InterPro" id="IPR003594">
    <property type="entry name" value="HATPase_dom"/>
</dbReference>
<evidence type="ECO:0000256" key="12">
    <source>
        <dbReference type="SAM" id="Coils"/>
    </source>
</evidence>
<keyword evidence="13" id="KW-0812">Transmembrane</keyword>
<keyword evidence="7" id="KW-0547">Nucleotide-binding</keyword>
<keyword evidence="10" id="KW-0902">Two-component regulatory system</keyword>
<dbReference type="Pfam" id="PF06580">
    <property type="entry name" value="His_kinase"/>
    <property type="match status" value="1"/>
</dbReference>
<feature type="domain" description="HAMP" evidence="15">
    <location>
        <begin position="75"/>
        <end position="127"/>
    </location>
</feature>
<evidence type="ECO:0000256" key="3">
    <source>
        <dbReference type="ARBA" id="ARBA00012438"/>
    </source>
</evidence>